<dbReference type="RefSeq" id="WP_229642591.1">
    <property type="nucleotide sequence ID" value="NZ_JADWDC010000087.1"/>
</dbReference>
<dbReference type="AlphaFoldDB" id="A0A964BU30"/>
<sequence length="129" mass="14039">MSEQKAEAKVISEVKEKISAVIPTPPAPTPQASAQSLKERLQWGEPGLTIIDARDRDAYLAERITGAMLIDDVKNLPENRDIYVYGDSNQATDKIANDLRQEGFESVSQIKGGLAGWKAIDGATEGRNV</sequence>
<feature type="domain" description="Rhodanese" evidence="1">
    <location>
        <begin position="44"/>
        <end position="126"/>
    </location>
</feature>
<dbReference type="SUPFAM" id="SSF52821">
    <property type="entry name" value="Rhodanese/Cell cycle control phosphatase"/>
    <property type="match status" value="1"/>
</dbReference>
<accession>A0A964BU30</accession>
<dbReference type="EMBL" id="JADWDC010000087">
    <property type="protein sequence ID" value="MCC0179490.1"/>
    <property type="molecule type" value="Genomic_DNA"/>
</dbReference>
<reference evidence="2" key="1">
    <citation type="journal article" date="2021" name="Antonie Van Leeuwenhoek">
        <title>Draft genome and description of Waterburya agarophytonicola gen. nov. sp. nov. (Pleurocapsales, Cyanobacteria): a seaweed symbiont.</title>
        <authorList>
            <person name="Bonthond G."/>
            <person name="Shalygin S."/>
            <person name="Bayer T."/>
            <person name="Weinberger F."/>
        </authorList>
    </citation>
    <scope>NUCLEOTIDE SEQUENCE</scope>
    <source>
        <strain evidence="2">KI4</strain>
    </source>
</reference>
<evidence type="ECO:0000259" key="1">
    <source>
        <dbReference type="PROSITE" id="PS50206"/>
    </source>
</evidence>
<organism evidence="2 3">
    <name type="scientific">Waterburya agarophytonicola KI4</name>
    <dbReference type="NCBI Taxonomy" id="2874699"/>
    <lineage>
        <taxon>Bacteria</taxon>
        <taxon>Bacillati</taxon>
        <taxon>Cyanobacteriota</taxon>
        <taxon>Cyanophyceae</taxon>
        <taxon>Pleurocapsales</taxon>
        <taxon>Hyellaceae</taxon>
        <taxon>Waterburya</taxon>
        <taxon>Waterburya agarophytonicola</taxon>
    </lineage>
</organism>
<name>A0A964BU30_9CYAN</name>
<dbReference type="Gene3D" id="3.40.250.10">
    <property type="entry name" value="Rhodanese-like domain"/>
    <property type="match status" value="1"/>
</dbReference>
<gene>
    <name evidence="2" type="ORF">I4641_21250</name>
</gene>
<protein>
    <submittedName>
        <fullName evidence="2">Rhodanese-like domain-containing protein</fullName>
    </submittedName>
</protein>
<evidence type="ECO:0000313" key="2">
    <source>
        <dbReference type="EMBL" id="MCC0179490.1"/>
    </source>
</evidence>
<dbReference type="InterPro" id="IPR001763">
    <property type="entry name" value="Rhodanese-like_dom"/>
</dbReference>
<comment type="caution">
    <text evidence="2">The sequence shown here is derived from an EMBL/GenBank/DDBJ whole genome shotgun (WGS) entry which is preliminary data.</text>
</comment>
<proteinExistence type="predicted"/>
<dbReference type="PROSITE" id="PS50206">
    <property type="entry name" value="RHODANESE_3"/>
    <property type="match status" value="1"/>
</dbReference>
<dbReference type="CDD" id="cd00158">
    <property type="entry name" value="RHOD"/>
    <property type="match status" value="1"/>
</dbReference>
<dbReference type="Pfam" id="PF00581">
    <property type="entry name" value="Rhodanese"/>
    <property type="match status" value="1"/>
</dbReference>
<dbReference type="SMART" id="SM00450">
    <property type="entry name" value="RHOD"/>
    <property type="match status" value="1"/>
</dbReference>
<keyword evidence="3" id="KW-1185">Reference proteome</keyword>
<dbReference type="Proteomes" id="UP000729733">
    <property type="component" value="Unassembled WGS sequence"/>
</dbReference>
<evidence type="ECO:0000313" key="3">
    <source>
        <dbReference type="Proteomes" id="UP000729733"/>
    </source>
</evidence>
<dbReference type="InterPro" id="IPR036873">
    <property type="entry name" value="Rhodanese-like_dom_sf"/>
</dbReference>